<proteinExistence type="predicted"/>
<feature type="compositionally biased region" description="Basic and acidic residues" evidence="1">
    <location>
        <begin position="97"/>
        <end position="117"/>
    </location>
</feature>
<dbReference type="AlphaFoldDB" id="A0A5C5FQR0"/>
<reference evidence="3 4" key="1">
    <citation type="submission" date="2019-03" db="EMBL/GenBank/DDBJ databases">
        <title>Rhodosporidium diobovatum UCD-FST 08-225 genome sequencing, assembly, and annotation.</title>
        <authorList>
            <person name="Fakankun I.U."/>
            <person name="Fristensky B."/>
            <person name="Levin D.B."/>
        </authorList>
    </citation>
    <scope>NUCLEOTIDE SEQUENCE [LARGE SCALE GENOMIC DNA]</scope>
    <source>
        <strain evidence="3 4">UCD-FST 08-225</strain>
    </source>
</reference>
<feature type="compositionally biased region" description="Acidic residues" evidence="1">
    <location>
        <begin position="83"/>
        <end position="92"/>
    </location>
</feature>
<sequence length="160" mass="17390">MATSTPPEFDEGELLDRSPALVRLKRKRLAPSRWKDLVKAAGGARPPKEPEPWECCGSSCKPCVLELYREERKVWDEVHPDGASDDGGESDAADSTGDSREKAPQAREGGEQTEKVDQAPLEVSVTRRKADSPVIEIELEKLALSAAVDQQNPPRGMAAG</sequence>
<dbReference type="OrthoDB" id="2523676at2759"/>
<dbReference type="InterPro" id="IPR019180">
    <property type="entry name" value="Oxidoreductase-like_N"/>
</dbReference>
<comment type="caution">
    <text evidence="3">The sequence shown here is derived from an EMBL/GenBank/DDBJ whole genome shotgun (WGS) entry which is preliminary data.</text>
</comment>
<dbReference type="EMBL" id="SOZI01000107">
    <property type="protein sequence ID" value="TNY19130.1"/>
    <property type="molecule type" value="Genomic_DNA"/>
</dbReference>
<dbReference type="Proteomes" id="UP000311382">
    <property type="component" value="Unassembled WGS sequence"/>
</dbReference>
<evidence type="ECO:0000259" key="2">
    <source>
        <dbReference type="Pfam" id="PF09791"/>
    </source>
</evidence>
<organism evidence="3 4">
    <name type="scientific">Rhodotorula diobovata</name>
    <dbReference type="NCBI Taxonomy" id="5288"/>
    <lineage>
        <taxon>Eukaryota</taxon>
        <taxon>Fungi</taxon>
        <taxon>Dikarya</taxon>
        <taxon>Basidiomycota</taxon>
        <taxon>Pucciniomycotina</taxon>
        <taxon>Microbotryomycetes</taxon>
        <taxon>Sporidiobolales</taxon>
        <taxon>Sporidiobolaceae</taxon>
        <taxon>Rhodotorula</taxon>
    </lineage>
</organism>
<gene>
    <name evidence="3" type="ORF">DMC30DRAFT_418192</name>
</gene>
<evidence type="ECO:0000256" key="1">
    <source>
        <dbReference type="SAM" id="MobiDB-lite"/>
    </source>
</evidence>
<protein>
    <recommendedName>
        <fullName evidence="2">Oxidoreductase-like domain-containing protein</fullName>
    </recommendedName>
</protein>
<evidence type="ECO:0000313" key="4">
    <source>
        <dbReference type="Proteomes" id="UP000311382"/>
    </source>
</evidence>
<name>A0A5C5FQR0_9BASI</name>
<dbReference type="Pfam" id="PF09791">
    <property type="entry name" value="Oxidored-like"/>
    <property type="match status" value="1"/>
</dbReference>
<accession>A0A5C5FQR0</accession>
<evidence type="ECO:0000313" key="3">
    <source>
        <dbReference type="EMBL" id="TNY19130.1"/>
    </source>
</evidence>
<keyword evidence="4" id="KW-1185">Reference proteome</keyword>
<feature type="domain" description="Oxidoreductase-like" evidence="2">
    <location>
        <begin position="41"/>
        <end position="77"/>
    </location>
</feature>
<feature type="region of interest" description="Disordered" evidence="1">
    <location>
        <begin position="76"/>
        <end position="129"/>
    </location>
</feature>